<dbReference type="SUPFAM" id="SSF48208">
    <property type="entry name" value="Six-hairpin glycosidases"/>
    <property type="match status" value="1"/>
</dbReference>
<evidence type="ECO:0000313" key="3">
    <source>
        <dbReference type="EMBL" id="KAF2119536.1"/>
    </source>
</evidence>
<evidence type="ECO:0008006" key="5">
    <source>
        <dbReference type="Google" id="ProtNLM"/>
    </source>
</evidence>
<dbReference type="PANTHER" id="PTHR47791:SF2">
    <property type="entry name" value="ENDO MANNANASE, GH76 FAMILY (EUROFUNG)"/>
    <property type="match status" value="1"/>
</dbReference>
<feature type="chain" id="PRO_5025620074" description="Six-hairpin glycosidase-like protein" evidence="2">
    <location>
        <begin position="26"/>
        <end position="644"/>
    </location>
</feature>
<evidence type="ECO:0000256" key="1">
    <source>
        <dbReference type="SAM" id="MobiDB-lite"/>
    </source>
</evidence>
<dbReference type="InterPro" id="IPR005198">
    <property type="entry name" value="Glyco_hydro_76"/>
</dbReference>
<dbReference type="OrthoDB" id="4104179at2759"/>
<protein>
    <recommendedName>
        <fullName evidence="5">Six-hairpin glycosidase-like protein</fullName>
    </recommendedName>
</protein>
<feature type="region of interest" description="Disordered" evidence="1">
    <location>
        <begin position="553"/>
        <end position="579"/>
    </location>
</feature>
<evidence type="ECO:0000256" key="2">
    <source>
        <dbReference type="SAM" id="SignalP"/>
    </source>
</evidence>
<dbReference type="InterPro" id="IPR053169">
    <property type="entry name" value="MUG_Protein"/>
</dbReference>
<dbReference type="EMBL" id="ML977315">
    <property type="protein sequence ID" value="KAF2119536.1"/>
    <property type="molecule type" value="Genomic_DNA"/>
</dbReference>
<organism evidence="3 4">
    <name type="scientific">Lophiotrema nucula</name>
    <dbReference type="NCBI Taxonomy" id="690887"/>
    <lineage>
        <taxon>Eukaryota</taxon>
        <taxon>Fungi</taxon>
        <taxon>Dikarya</taxon>
        <taxon>Ascomycota</taxon>
        <taxon>Pezizomycotina</taxon>
        <taxon>Dothideomycetes</taxon>
        <taxon>Pleosporomycetidae</taxon>
        <taxon>Pleosporales</taxon>
        <taxon>Lophiotremataceae</taxon>
        <taxon>Lophiotrema</taxon>
    </lineage>
</organism>
<sequence>MLPRLAAMWHLSRIVALLLWVLAVATSTSEDADAASLIDRDTNHSHEQQHILHPIPSPPASQQPSKPDVSSSMIANALQDLHTALSTMQDEYFSLWLGKWTTAIDWTAAVMGTHLSSTLSSLSHSLSYTMPGTFDKSVKLDVEAQMIENEINKYFSQSITYFFGEDVFGIRNQAFDDMLWVVLGWLEGIRFIESHSERHYPLTEGKRKEEAEWHARQFIPTFAHRSRIFYELAERGWDWEVCGGGMTWNPHLLPYKNAITNELFISASIGMYLYFPGDDNCSPFVNAADSSKHPKRDELRAAEHACEDRTSHSTYDPKYLAEAINGYNWLKNSGMTNAQGLYTDGFHIHDYGKNGTIGTGKCDERNEMVYTYNQGVILSGLRQLWEATGNLTYLEDGHELVRNVIRATGWTDTDIPHFVSFEVPEHLAKEKRDATKQKPKPNSLPQNWSGLGSAGILSELCDSAGTCSQDAQTFKGIFFHHLTTFCTPLPRYPVAPGQTYGASKEIAALHRRSCNEYAPWVIHNAQAALRTRDSKGRFGAWWGAGIDSSKSLNDHEGTGEWTEKHVPKPQLPPRAMDYRNMPSYEDEYREFRGERLVEEQNGAVRVHGDVNDRGRGRTVETQGGGVAVVKAMWEFLRRFEEDVG</sequence>
<dbReference type="Pfam" id="PF03663">
    <property type="entry name" value="Glyco_hydro_76"/>
    <property type="match status" value="1"/>
</dbReference>
<dbReference type="AlphaFoldDB" id="A0A6A5ZK61"/>
<accession>A0A6A5ZK61</accession>
<dbReference type="Gene3D" id="1.50.10.20">
    <property type="match status" value="1"/>
</dbReference>
<keyword evidence="4" id="KW-1185">Reference proteome</keyword>
<feature type="region of interest" description="Disordered" evidence="1">
    <location>
        <begin position="46"/>
        <end position="69"/>
    </location>
</feature>
<reference evidence="3" key="1">
    <citation type="journal article" date="2020" name="Stud. Mycol.">
        <title>101 Dothideomycetes genomes: a test case for predicting lifestyles and emergence of pathogens.</title>
        <authorList>
            <person name="Haridas S."/>
            <person name="Albert R."/>
            <person name="Binder M."/>
            <person name="Bloem J."/>
            <person name="Labutti K."/>
            <person name="Salamov A."/>
            <person name="Andreopoulos B."/>
            <person name="Baker S."/>
            <person name="Barry K."/>
            <person name="Bills G."/>
            <person name="Bluhm B."/>
            <person name="Cannon C."/>
            <person name="Castanera R."/>
            <person name="Culley D."/>
            <person name="Daum C."/>
            <person name="Ezra D."/>
            <person name="Gonzalez J."/>
            <person name="Henrissat B."/>
            <person name="Kuo A."/>
            <person name="Liang C."/>
            <person name="Lipzen A."/>
            <person name="Lutzoni F."/>
            <person name="Magnuson J."/>
            <person name="Mondo S."/>
            <person name="Nolan M."/>
            <person name="Ohm R."/>
            <person name="Pangilinan J."/>
            <person name="Park H.-J."/>
            <person name="Ramirez L."/>
            <person name="Alfaro M."/>
            <person name="Sun H."/>
            <person name="Tritt A."/>
            <person name="Yoshinaga Y."/>
            <person name="Zwiers L.-H."/>
            <person name="Turgeon B."/>
            <person name="Goodwin S."/>
            <person name="Spatafora J."/>
            <person name="Crous P."/>
            <person name="Grigoriev I."/>
        </authorList>
    </citation>
    <scope>NUCLEOTIDE SEQUENCE</scope>
    <source>
        <strain evidence="3">CBS 627.86</strain>
    </source>
</reference>
<proteinExistence type="predicted"/>
<evidence type="ECO:0000313" key="4">
    <source>
        <dbReference type="Proteomes" id="UP000799770"/>
    </source>
</evidence>
<keyword evidence="2" id="KW-0732">Signal</keyword>
<dbReference type="Proteomes" id="UP000799770">
    <property type="component" value="Unassembled WGS sequence"/>
</dbReference>
<feature type="compositionally biased region" description="Basic and acidic residues" evidence="1">
    <location>
        <begin position="553"/>
        <end position="566"/>
    </location>
</feature>
<dbReference type="InterPro" id="IPR008928">
    <property type="entry name" value="6-hairpin_glycosidase_sf"/>
</dbReference>
<name>A0A6A5ZK61_9PLEO</name>
<dbReference type="GO" id="GO:0005975">
    <property type="term" value="P:carbohydrate metabolic process"/>
    <property type="evidence" value="ECO:0007669"/>
    <property type="project" value="InterPro"/>
</dbReference>
<feature type="signal peptide" evidence="2">
    <location>
        <begin position="1"/>
        <end position="25"/>
    </location>
</feature>
<gene>
    <name evidence="3" type="ORF">BDV96DRAFT_596246</name>
</gene>
<dbReference type="PANTHER" id="PTHR47791">
    <property type="entry name" value="MEIOTICALLY UP-REGULATED GENE 191 PROTEIN"/>
    <property type="match status" value="1"/>
</dbReference>